<dbReference type="KEGG" id="moz:MoryE10_13330"/>
<feature type="transmembrane region" description="Helical" evidence="6">
    <location>
        <begin position="304"/>
        <end position="323"/>
    </location>
</feature>
<feature type="transmembrane region" description="Helical" evidence="6">
    <location>
        <begin position="754"/>
        <end position="774"/>
    </location>
</feature>
<keyword evidence="3 6" id="KW-0812">Transmembrane</keyword>
<evidence type="ECO:0000256" key="5">
    <source>
        <dbReference type="ARBA" id="ARBA00023136"/>
    </source>
</evidence>
<name>A0A8D4VPA0_9GAMM</name>
<dbReference type="NCBIfam" id="TIGR03480">
    <property type="entry name" value="HpnN"/>
    <property type="match status" value="1"/>
</dbReference>
<dbReference type="InterPro" id="IPR050545">
    <property type="entry name" value="Mycobact_MmpL"/>
</dbReference>
<feature type="transmembrane region" description="Helical" evidence="6">
    <location>
        <begin position="408"/>
        <end position="429"/>
    </location>
</feature>
<evidence type="ECO:0000256" key="4">
    <source>
        <dbReference type="ARBA" id="ARBA00022989"/>
    </source>
</evidence>
<keyword evidence="4 6" id="KW-1133">Transmembrane helix</keyword>
<evidence type="ECO:0000259" key="7">
    <source>
        <dbReference type="Pfam" id="PF03176"/>
    </source>
</evidence>
<accession>A0A8D4VPA0</accession>
<dbReference type="InterPro" id="IPR004869">
    <property type="entry name" value="MMPL_dom"/>
</dbReference>
<feature type="domain" description="Membrane transport protein MMPL" evidence="7">
    <location>
        <begin position="238"/>
        <end position="463"/>
    </location>
</feature>
<evidence type="ECO:0000256" key="1">
    <source>
        <dbReference type="ARBA" id="ARBA00004651"/>
    </source>
</evidence>
<dbReference type="Proteomes" id="UP000824988">
    <property type="component" value="Chromosome"/>
</dbReference>
<dbReference type="PANTHER" id="PTHR33406:SF13">
    <property type="entry name" value="MEMBRANE PROTEIN YDFJ"/>
    <property type="match status" value="1"/>
</dbReference>
<reference evidence="8" key="1">
    <citation type="submission" date="2019-06" db="EMBL/GenBank/DDBJ databases">
        <title>Complete genome sequence of Methylogaea oryzae strain JCM16910.</title>
        <authorList>
            <person name="Asakawa S."/>
        </authorList>
    </citation>
    <scope>NUCLEOTIDE SEQUENCE</scope>
    <source>
        <strain evidence="8">E10</strain>
    </source>
</reference>
<feature type="transmembrane region" description="Helical" evidence="6">
    <location>
        <begin position="370"/>
        <end position="396"/>
    </location>
</feature>
<comment type="subcellular location">
    <subcellularLocation>
        <location evidence="1">Cell membrane</location>
        <topology evidence="1">Multi-pass membrane protein</topology>
    </subcellularLocation>
</comment>
<feature type="transmembrane region" description="Helical" evidence="6">
    <location>
        <begin position="727"/>
        <end position="747"/>
    </location>
</feature>
<dbReference type="AlphaFoldDB" id="A0A8D4VPA0"/>
<organism evidence="8 9">
    <name type="scientific">Methylogaea oryzae</name>
    <dbReference type="NCBI Taxonomy" id="1295382"/>
    <lineage>
        <taxon>Bacteria</taxon>
        <taxon>Pseudomonadati</taxon>
        <taxon>Pseudomonadota</taxon>
        <taxon>Gammaproteobacteria</taxon>
        <taxon>Methylococcales</taxon>
        <taxon>Methylococcaceae</taxon>
        <taxon>Methylogaea</taxon>
    </lineage>
</organism>
<feature type="transmembrane region" description="Helical" evidence="6">
    <location>
        <begin position="329"/>
        <end position="349"/>
    </location>
</feature>
<evidence type="ECO:0000256" key="6">
    <source>
        <dbReference type="SAM" id="Phobius"/>
    </source>
</evidence>
<dbReference type="GO" id="GO:0005886">
    <property type="term" value="C:plasma membrane"/>
    <property type="evidence" value="ECO:0007669"/>
    <property type="project" value="UniProtKB-SubCell"/>
</dbReference>
<protein>
    <submittedName>
        <fullName evidence="8">RND transporter</fullName>
    </submittedName>
</protein>
<dbReference type="EMBL" id="AP019782">
    <property type="protein sequence ID" value="BBL70727.1"/>
    <property type="molecule type" value="Genomic_DNA"/>
</dbReference>
<dbReference type="PANTHER" id="PTHR33406">
    <property type="entry name" value="MEMBRANE PROTEIN MJ1562-RELATED"/>
    <property type="match status" value="1"/>
</dbReference>
<keyword evidence="2" id="KW-1003">Cell membrane</keyword>
<keyword evidence="5 6" id="KW-0472">Membrane</keyword>
<gene>
    <name evidence="8" type="ORF">MoryE10_13330</name>
</gene>
<evidence type="ECO:0000313" key="8">
    <source>
        <dbReference type="EMBL" id="BBL70727.1"/>
    </source>
</evidence>
<feature type="transmembrane region" description="Helical" evidence="6">
    <location>
        <begin position="780"/>
        <end position="798"/>
    </location>
</feature>
<dbReference type="RefSeq" id="WP_221048609.1">
    <property type="nucleotide sequence ID" value="NZ_AP019782.1"/>
</dbReference>
<evidence type="ECO:0000313" key="9">
    <source>
        <dbReference type="Proteomes" id="UP000824988"/>
    </source>
</evidence>
<dbReference type="InterPro" id="IPR017841">
    <property type="entry name" value="Hopanoid_biosynth_HpnN"/>
</dbReference>
<feature type="transmembrane region" description="Helical" evidence="6">
    <location>
        <begin position="279"/>
        <end position="297"/>
    </location>
</feature>
<feature type="transmembrane region" description="Helical" evidence="6">
    <location>
        <begin position="824"/>
        <end position="841"/>
    </location>
</feature>
<evidence type="ECO:0000256" key="3">
    <source>
        <dbReference type="ARBA" id="ARBA00022692"/>
    </source>
</evidence>
<keyword evidence="9" id="KW-1185">Reference proteome</keyword>
<feature type="transmembrane region" description="Helical" evidence="6">
    <location>
        <begin position="853"/>
        <end position="875"/>
    </location>
</feature>
<proteinExistence type="predicted"/>
<dbReference type="Pfam" id="PF03176">
    <property type="entry name" value="MMPL"/>
    <property type="match status" value="2"/>
</dbReference>
<feature type="domain" description="Membrane transport protein MMPL" evidence="7">
    <location>
        <begin position="690"/>
        <end position="879"/>
    </location>
</feature>
<evidence type="ECO:0000256" key="2">
    <source>
        <dbReference type="ARBA" id="ARBA00022475"/>
    </source>
</evidence>
<feature type="transmembrane region" description="Helical" evidence="6">
    <location>
        <begin position="463"/>
        <end position="479"/>
    </location>
</feature>
<sequence length="881" mass="96923">MTTPHGNLFLRCMAWWEAEIVNRPWWLLALTAVATVYCTLYTMDHLTVDTDTADMISIELPFQQNRLRLERAFPQDVSTILLVVEGDTPEQTTQAVDFLGEQLRQEQQYVKSVYVPGSGNFFSKHGLLFLDLPELEDVSSQLANAQPFIGRIAQKPNLDGFFGVLGDALKMSGNDLPLDLAPLLNKIGASLDKTLAGEPALLSWQQLMMNQKPGFGTTERFVIVTPKLDFTALLPAEQPINAVKRVAAMAEDGRFGRIHTRMTGEVVLEHEELDSITQGTAVASIASMVLVFLTLLIGYRSPKLVIATVVTLSIGLVFSLYFATVAIGHLNLISIGFAVLFIGMGDAYSSHFCLRYRELMERGMTMRESLLETLSSTGSALILCTFTASMGLFAFLPTNYVGVSELGIIAGVSMFIALGTTFTVLPALLKVMPLRQPVRRHETKFLSKILGNWPITHARKVRWITYVTAAVAVVMLQWLEVDFSPINLRDPNSESVKTFKYLLQSEDTSPMTLASLARSEEEVQAKRQAFEHLSTVKKVVTLLDFVPADQAQKLSLIEDLGPILGGQLDHFPARIDGTPTLAGIKSLLAAAEEGVTKDRPDADRETLTAFRDRIKRVDERLASLDPAAQQALLLQLQNSLLGALPQTIGLLRNNLNAEEITVANLPADIRERWLSPDGWYRLQIFPKKDGNDLDNLREFIADAQTVDANVTDLPVTYLESMNEVVRAFVQAFSIALITITVLLLLVLRNVRDTLLVLLPLLLAGLYTAAATVVLHVPFNFANIIALPLLFGLGVDSGVHMAHRLHYLHAEEGEENLLTTSEAKGVFYGTLTTVFSFSSLAFTPHAGTASMGELLAIGLLFTLICSLVMLPAFSVLGARKAR</sequence>